<dbReference type="PANTHER" id="PTHR42724">
    <property type="entry name" value="TETRAACYLDISACCHARIDE 4'-KINASE"/>
    <property type="match status" value="1"/>
</dbReference>
<evidence type="ECO:0000313" key="14">
    <source>
        <dbReference type="EMBL" id="QQG35137.1"/>
    </source>
</evidence>
<accession>A0A7T5R082</accession>
<evidence type="ECO:0000256" key="7">
    <source>
        <dbReference type="ARBA" id="ARBA00022679"/>
    </source>
</evidence>
<evidence type="ECO:0000256" key="12">
    <source>
        <dbReference type="ARBA" id="ARBA00029757"/>
    </source>
</evidence>
<keyword evidence="8 13" id="KW-0547">Nucleotide-binding</keyword>
<dbReference type="GO" id="GO:0009029">
    <property type="term" value="F:lipid-A 4'-kinase activity"/>
    <property type="evidence" value="ECO:0007669"/>
    <property type="project" value="UniProtKB-UniRule"/>
</dbReference>
<gene>
    <name evidence="13 14" type="primary">lpxK</name>
    <name evidence="14" type="ORF">HYS17_06060</name>
</gene>
<organism evidence="14 15">
    <name type="scientific">Micavibrio aeruginosavorus</name>
    <dbReference type="NCBI Taxonomy" id="349221"/>
    <lineage>
        <taxon>Bacteria</taxon>
        <taxon>Pseudomonadati</taxon>
        <taxon>Bdellovibrionota</taxon>
        <taxon>Bdellovibrionia</taxon>
        <taxon>Bdellovibrionales</taxon>
        <taxon>Pseudobdellovibrionaceae</taxon>
        <taxon>Micavibrio</taxon>
    </lineage>
</organism>
<evidence type="ECO:0000256" key="3">
    <source>
        <dbReference type="ARBA" id="ARBA00012071"/>
    </source>
</evidence>
<reference evidence="14 15" key="1">
    <citation type="submission" date="2020-07" db="EMBL/GenBank/DDBJ databases">
        <title>Huge and variable diversity of episymbiotic CPR bacteria and DPANN archaea in groundwater ecosystems.</title>
        <authorList>
            <person name="He C.Y."/>
            <person name="Keren R."/>
            <person name="Whittaker M."/>
            <person name="Farag I.F."/>
            <person name="Doudna J."/>
            <person name="Cate J.H.D."/>
            <person name="Banfield J.F."/>
        </authorList>
    </citation>
    <scope>NUCLEOTIDE SEQUENCE [LARGE SCALE GENOMIC DNA]</scope>
    <source>
        <strain evidence="14">NC_groundwater_70_Ag_B-0.1um_54_66</strain>
    </source>
</reference>
<evidence type="ECO:0000256" key="1">
    <source>
        <dbReference type="ARBA" id="ARBA00002274"/>
    </source>
</evidence>
<evidence type="ECO:0000256" key="2">
    <source>
        <dbReference type="ARBA" id="ARBA00004870"/>
    </source>
</evidence>
<dbReference type="GO" id="GO:0005886">
    <property type="term" value="C:plasma membrane"/>
    <property type="evidence" value="ECO:0007669"/>
    <property type="project" value="TreeGrafter"/>
</dbReference>
<name>A0A7T5R082_9BACT</name>
<evidence type="ECO:0000256" key="9">
    <source>
        <dbReference type="ARBA" id="ARBA00022777"/>
    </source>
</evidence>
<evidence type="ECO:0000256" key="10">
    <source>
        <dbReference type="ARBA" id="ARBA00022840"/>
    </source>
</evidence>
<dbReference type="AlphaFoldDB" id="A0A7T5R082"/>
<sequence length="318" mass="34342">MTFNTPSFWYKPPAEMSVLSRALIPLGWVYGAITAARMNLIQPQKAGAPVICVGNLTAGGSGKTPVAVALMKALQNSGWYKSPCFLTRGYGGTLTGPQEISPETGPDAGDEALLLSRTAPTVISRDRLAGAHHAAAQGHDLIIMDDGLQNPYLRKDISFIVVNGPLGWGNRRLIPAGPLREFIKCGLKRAHALIALDGAPDIPGDKPVFQARRRVSCPLPSGSKVIGFCALGRPEGFRDSLQTLGYDIVLFKTFPDHHRYSASDIQELKTEAARLNARLVTTEKDAVKIFPLNDISTVTIDLTFENPEALLSMIKART</sequence>
<dbReference type="HAMAP" id="MF_00409">
    <property type="entry name" value="LpxK"/>
    <property type="match status" value="1"/>
</dbReference>
<keyword evidence="9 13" id="KW-0418">Kinase</keyword>
<comment type="function">
    <text evidence="1 13">Transfers the gamma-phosphate of ATP to the 4'-position of a tetraacyldisaccharide 1-phosphate intermediate (termed DS-1-P) to form tetraacyldisaccharide 1,4'-bis-phosphate (lipid IVA).</text>
</comment>
<keyword evidence="11 13" id="KW-0443">Lipid metabolism</keyword>
<evidence type="ECO:0000256" key="13">
    <source>
        <dbReference type="HAMAP-Rule" id="MF_00409"/>
    </source>
</evidence>
<comment type="similarity">
    <text evidence="13">Belongs to the LpxK family.</text>
</comment>
<evidence type="ECO:0000256" key="5">
    <source>
        <dbReference type="ARBA" id="ARBA00022516"/>
    </source>
</evidence>
<keyword evidence="5 13" id="KW-0444">Lipid biosynthesis</keyword>
<comment type="pathway">
    <text evidence="2 13">Glycolipid biosynthesis; lipid IV(A) biosynthesis; lipid IV(A) from (3R)-3-hydroxytetradecanoyl-[acyl-carrier-protein] and UDP-N-acetyl-alpha-D-glucosamine: step 6/6.</text>
</comment>
<keyword evidence="6 13" id="KW-0441">Lipid A biosynthesis</keyword>
<evidence type="ECO:0000256" key="6">
    <source>
        <dbReference type="ARBA" id="ARBA00022556"/>
    </source>
</evidence>
<proteinExistence type="inferred from homology"/>
<dbReference type="PANTHER" id="PTHR42724:SF1">
    <property type="entry name" value="TETRAACYLDISACCHARIDE 4'-KINASE, MITOCHONDRIAL-RELATED"/>
    <property type="match status" value="1"/>
</dbReference>
<dbReference type="GO" id="GO:0009244">
    <property type="term" value="P:lipopolysaccharide core region biosynthetic process"/>
    <property type="evidence" value="ECO:0007669"/>
    <property type="project" value="TreeGrafter"/>
</dbReference>
<dbReference type="InterPro" id="IPR027417">
    <property type="entry name" value="P-loop_NTPase"/>
</dbReference>
<dbReference type="GO" id="GO:0009245">
    <property type="term" value="P:lipid A biosynthetic process"/>
    <property type="evidence" value="ECO:0007669"/>
    <property type="project" value="UniProtKB-UniRule"/>
</dbReference>
<dbReference type="Proteomes" id="UP000595362">
    <property type="component" value="Chromosome"/>
</dbReference>
<dbReference type="EC" id="2.7.1.130" evidence="3 13"/>
<keyword evidence="7 13" id="KW-0808">Transferase</keyword>
<dbReference type="Pfam" id="PF02606">
    <property type="entry name" value="LpxK"/>
    <property type="match status" value="1"/>
</dbReference>
<protein>
    <recommendedName>
        <fullName evidence="4 13">Tetraacyldisaccharide 4'-kinase</fullName>
        <ecNumber evidence="3 13">2.7.1.130</ecNumber>
    </recommendedName>
    <alternativeName>
        <fullName evidence="12 13">Lipid A 4'-kinase</fullName>
    </alternativeName>
</protein>
<dbReference type="InterPro" id="IPR003758">
    <property type="entry name" value="LpxK"/>
</dbReference>
<feature type="binding site" evidence="13">
    <location>
        <begin position="57"/>
        <end position="64"/>
    </location>
    <ligand>
        <name>ATP</name>
        <dbReference type="ChEBI" id="CHEBI:30616"/>
    </ligand>
</feature>
<comment type="catalytic activity">
    <reaction evidence="13">
        <text>a lipid A disaccharide + ATP = a lipid IVA + ADP + H(+)</text>
        <dbReference type="Rhea" id="RHEA:67840"/>
        <dbReference type="ChEBI" id="CHEBI:15378"/>
        <dbReference type="ChEBI" id="CHEBI:30616"/>
        <dbReference type="ChEBI" id="CHEBI:176343"/>
        <dbReference type="ChEBI" id="CHEBI:176425"/>
        <dbReference type="ChEBI" id="CHEBI:456216"/>
        <dbReference type="EC" id="2.7.1.130"/>
    </reaction>
</comment>
<dbReference type="GO" id="GO:0005524">
    <property type="term" value="F:ATP binding"/>
    <property type="evidence" value="ECO:0007669"/>
    <property type="project" value="UniProtKB-UniRule"/>
</dbReference>
<dbReference type="EMBL" id="CP066681">
    <property type="protein sequence ID" value="QQG35137.1"/>
    <property type="molecule type" value="Genomic_DNA"/>
</dbReference>
<keyword evidence="10 13" id="KW-0067">ATP-binding</keyword>
<dbReference type="UniPathway" id="UPA00359">
    <property type="reaction ID" value="UER00482"/>
</dbReference>
<evidence type="ECO:0000256" key="8">
    <source>
        <dbReference type="ARBA" id="ARBA00022741"/>
    </source>
</evidence>
<dbReference type="SUPFAM" id="SSF52540">
    <property type="entry name" value="P-loop containing nucleoside triphosphate hydrolases"/>
    <property type="match status" value="1"/>
</dbReference>
<evidence type="ECO:0000313" key="15">
    <source>
        <dbReference type="Proteomes" id="UP000595362"/>
    </source>
</evidence>
<evidence type="ECO:0000256" key="4">
    <source>
        <dbReference type="ARBA" id="ARBA00016436"/>
    </source>
</evidence>
<dbReference type="NCBIfam" id="TIGR00682">
    <property type="entry name" value="lpxK"/>
    <property type="match status" value="1"/>
</dbReference>
<evidence type="ECO:0000256" key="11">
    <source>
        <dbReference type="ARBA" id="ARBA00023098"/>
    </source>
</evidence>